<evidence type="ECO:0000313" key="2">
    <source>
        <dbReference type="EMBL" id="CAL0308461.1"/>
    </source>
</evidence>
<dbReference type="GO" id="GO:0031490">
    <property type="term" value="F:chromatin DNA binding"/>
    <property type="evidence" value="ECO:0007669"/>
    <property type="project" value="InterPro"/>
</dbReference>
<evidence type="ECO:0000256" key="1">
    <source>
        <dbReference type="SAM" id="MobiDB-lite"/>
    </source>
</evidence>
<feature type="compositionally biased region" description="Polar residues" evidence="1">
    <location>
        <begin position="86"/>
        <end position="103"/>
    </location>
</feature>
<sequence length="624" mass="70291">MDANRTKPITDAVNVEATGWKSTEGRKRMKKKIEEFIIMRAPPSWKNDLSKLTKFIEMLEEKVFASVKDEAEYIAKLSAKLKTLSSAPPQSAESNLSVSNPSGSGAEREVNVEWQEQLYQKVQTMRSTYVTKLDFVYKELCRKLQQLESVPQQQPKTSDIEKLRHHKQSLECIFSALKVNRNQITPDYKQKLDQIEKYIHSISKAKMVPSHHQKQHSADVHSVQQFVSSHSRNSEGEIPEKKPTLQSTSPQNSYSTNQSKSTQRNQTHLQDQHVANRFSISQQQAKETSIIKGCGTNVQQQTNGEKKSPEAFVIRTPGVSASPLFEEFSNVNGTSRNATVISDDPSTAMQRLIKVLNSMSDEALMASSGEIGAVVHLNDCISTLEPLNVSPDSEIGTNLEGANDADLQTRYITYDDFVQRGREMNRFINSVPTSESLFHRSGAENPYSNSFTSQLLQENYTLFDEIKKINNRLIDTEVVIDEEKTFISASGRVDEHGEGGMLVKLIFNSTSVDVNLISQYASCNKKPIIKPLRILVPSSYPLCSPFILDEMPMKISEEMDDLSMKAKFRLRLSLQSLHQPMSLRDIATSWDHCAREAIFEFAKLHGGGTFSSKYGGWEICHYDG</sequence>
<feature type="compositionally biased region" description="Basic and acidic residues" evidence="1">
    <location>
        <begin position="232"/>
        <end position="243"/>
    </location>
</feature>
<gene>
    <name evidence="2" type="ORF">LLUT_LOCUS9521</name>
</gene>
<dbReference type="EMBL" id="CAXHTB010000006">
    <property type="protein sequence ID" value="CAL0308461.1"/>
    <property type="molecule type" value="Genomic_DNA"/>
</dbReference>
<feature type="compositionally biased region" description="Polar residues" evidence="1">
    <location>
        <begin position="244"/>
        <end position="269"/>
    </location>
</feature>
<feature type="region of interest" description="Disordered" evidence="1">
    <location>
        <begin position="86"/>
        <end position="109"/>
    </location>
</feature>
<evidence type="ECO:0008006" key="4">
    <source>
        <dbReference type="Google" id="ProtNLM"/>
    </source>
</evidence>
<accession>A0AAV1WHA2</accession>
<name>A0AAV1WHA2_LUPLU</name>
<protein>
    <recommendedName>
        <fullName evidence="4">Mediator complex subunit 15 KIX domain-containing protein</fullName>
    </recommendedName>
</protein>
<dbReference type="GO" id="GO:0003713">
    <property type="term" value="F:transcription coactivator activity"/>
    <property type="evidence" value="ECO:0007669"/>
    <property type="project" value="InterPro"/>
</dbReference>
<dbReference type="PANTHER" id="PTHR33137">
    <property type="entry name" value="MEDIATOR OF RNA POLYMERASE II TRANSCRIPTION SUBUNIT 15A-RELATED"/>
    <property type="match status" value="1"/>
</dbReference>
<dbReference type="InterPro" id="IPR044661">
    <property type="entry name" value="MED15a/b/c-like"/>
</dbReference>
<reference evidence="2 3" key="1">
    <citation type="submission" date="2024-03" db="EMBL/GenBank/DDBJ databases">
        <authorList>
            <person name="Martinez-Hernandez J."/>
        </authorList>
    </citation>
    <scope>NUCLEOTIDE SEQUENCE [LARGE SCALE GENOMIC DNA]</scope>
</reference>
<dbReference type="PANTHER" id="PTHR33137:SF37">
    <property type="entry name" value="MEDIATOR COMPLEX SUBUNIT 15 KIX DOMAIN-CONTAINING PROTEIN"/>
    <property type="match status" value="1"/>
</dbReference>
<feature type="compositionally biased region" description="Low complexity" evidence="1">
    <location>
        <begin position="220"/>
        <end position="231"/>
    </location>
</feature>
<dbReference type="AlphaFoldDB" id="A0AAV1WHA2"/>
<proteinExistence type="predicted"/>
<organism evidence="2 3">
    <name type="scientific">Lupinus luteus</name>
    <name type="common">European yellow lupine</name>
    <dbReference type="NCBI Taxonomy" id="3873"/>
    <lineage>
        <taxon>Eukaryota</taxon>
        <taxon>Viridiplantae</taxon>
        <taxon>Streptophyta</taxon>
        <taxon>Embryophyta</taxon>
        <taxon>Tracheophyta</taxon>
        <taxon>Spermatophyta</taxon>
        <taxon>Magnoliopsida</taxon>
        <taxon>eudicotyledons</taxon>
        <taxon>Gunneridae</taxon>
        <taxon>Pentapetalae</taxon>
        <taxon>rosids</taxon>
        <taxon>fabids</taxon>
        <taxon>Fabales</taxon>
        <taxon>Fabaceae</taxon>
        <taxon>Papilionoideae</taxon>
        <taxon>50 kb inversion clade</taxon>
        <taxon>genistoids sensu lato</taxon>
        <taxon>core genistoids</taxon>
        <taxon>Genisteae</taxon>
        <taxon>Lupinus</taxon>
    </lineage>
</organism>
<dbReference type="Proteomes" id="UP001497480">
    <property type="component" value="Unassembled WGS sequence"/>
</dbReference>
<feature type="region of interest" description="Disordered" evidence="1">
    <location>
        <begin position="205"/>
        <end position="269"/>
    </location>
</feature>
<comment type="caution">
    <text evidence="2">The sequence shown here is derived from an EMBL/GenBank/DDBJ whole genome shotgun (WGS) entry which is preliminary data.</text>
</comment>
<keyword evidence="3" id="KW-1185">Reference proteome</keyword>
<evidence type="ECO:0000313" key="3">
    <source>
        <dbReference type="Proteomes" id="UP001497480"/>
    </source>
</evidence>